<keyword evidence="3" id="KW-1003">Cell membrane</keyword>
<evidence type="ECO:0000256" key="12">
    <source>
        <dbReference type="SAM" id="Phobius"/>
    </source>
</evidence>
<keyword evidence="7 9" id="KW-0129">CBS domain</keyword>
<dbReference type="GO" id="GO:0005886">
    <property type="term" value="C:plasma membrane"/>
    <property type="evidence" value="ECO:0007669"/>
    <property type="project" value="UniProtKB-SubCell"/>
</dbReference>
<dbReference type="GO" id="GO:0050660">
    <property type="term" value="F:flavin adenine dinucleotide binding"/>
    <property type="evidence" value="ECO:0007669"/>
    <property type="project" value="InterPro"/>
</dbReference>
<evidence type="ECO:0000313" key="17">
    <source>
        <dbReference type="Proteomes" id="UP000306740"/>
    </source>
</evidence>
<keyword evidence="8 10" id="KW-0472">Membrane</keyword>
<dbReference type="EMBL" id="VDFR01000071">
    <property type="protein sequence ID" value="TNC44976.1"/>
    <property type="molecule type" value="Genomic_DNA"/>
</dbReference>
<dbReference type="PROSITE" id="PS51371">
    <property type="entry name" value="CBS"/>
    <property type="match status" value="2"/>
</dbReference>
<dbReference type="InterPro" id="IPR002550">
    <property type="entry name" value="CNNM"/>
</dbReference>
<dbReference type="Pfam" id="PF01595">
    <property type="entry name" value="CNNM"/>
    <property type="match status" value="1"/>
</dbReference>
<feature type="domain" description="CBS" evidence="13">
    <location>
        <begin position="217"/>
        <end position="276"/>
    </location>
</feature>
<keyword evidence="5" id="KW-0677">Repeat</keyword>
<comment type="similarity">
    <text evidence="2">Belongs to the UPF0053 family.</text>
</comment>
<evidence type="ECO:0000256" key="6">
    <source>
        <dbReference type="ARBA" id="ARBA00022989"/>
    </source>
</evidence>
<feature type="transmembrane region" description="Helical" evidence="12">
    <location>
        <begin position="95"/>
        <end position="120"/>
    </location>
</feature>
<dbReference type="PROSITE" id="PS51846">
    <property type="entry name" value="CNNM"/>
    <property type="match status" value="1"/>
</dbReference>
<protein>
    <submittedName>
        <fullName evidence="16">HlyC/CorC family transporter</fullName>
    </submittedName>
</protein>
<dbReference type="InterPro" id="IPR051676">
    <property type="entry name" value="UPF0053_domain"/>
</dbReference>
<sequence>MDETLWNIALVLVFILLGGVFAAAEMALVSLRDSQLPEIATRGKRGATVARLASDPNRFLSAVQIGVTLSGFLSAAFGGATLAGDLSPLLVDAGLSSGVATVLALVFVTVVISYLSIVFSELTAKRLAMQHAVSFSLALAPAVDAIAKAATPVIWLLSVSTNFVVRMLGGDPSAAREEITDVELRGLVQTTQGLSDEERSIVEDVFAAGDLQVREVMLPRTEVDFMDVSTPVYKAVQLAREKPHSRYPVIRGSADEVEGFIHVRDLFDPGMHDRSVRVGDLVRDVVMIPGTRNVLSAITDMRRAKIHLGIVLDEYGGTDGIITLEDLVEELVGDIRDEYDTVDAETKRFTGGAVEVDGLLNRDAFADETGIELPEGPFETVAGFVVAGLGRIPAVGDSVLVDGHRLTVSAMDGRRASRLRVEAEPNPEASAETGLAESEHA</sequence>
<dbReference type="InterPro" id="IPR016169">
    <property type="entry name" value="FAD-bd_PCMH_sub2"/>
</dbReference>
<organism evidence="16 17">
    <name type="scientific">Mumia zhuanghuii</name>
    <dbReference type="NCBI Taxonomy" id="2585211"/>
    <lineage>
        <taxon>Bacteria</taxon>
        <taxon>Bacillati</taxon>
        <taxon>Actinomycetota</taxon>
        <taxon>Actinomycetes</taxon>
        <taxon>Propionibacteriales</taxon>
        <taxon>Nocardioidaceae</taxon>
        <taxon>Mumia</taxon>
    </lineage>
</organism>
<evidence type="ECO:0000256" key="2">
    <source>
        <dbReference type="ARBA" id="ARBA00006337"/>
    </source>
</evidence>
<feature type="transmembrane region" description="Helical" evidence="12">
    <location>
        <begin position="6"/>
        <end position="29"/>
    </location>
</feature>
<evidence type="ECO:0000256" key="10">
    <source>
        <dbReference type="PROSITE-ProRule" id="PRU01193"/>
    </source>
</evidence>
<dbReference type="Gene3D" id="3.30.465.10">
    <property type="match status" value="1"/>
</dbReference>
<feature type="domain" description="CNNM transmembrane" evidence="14">
    <location>
        <begin position="1"/>
        <end position="198"/>
    </location>
</feature>
<dbReference type="OrthoDB" id="110231at2"/>
<evidence type="ECO:0000256" key="1">
    <source>
        <dbReference type="ARBA" id="ARBA00004651"/>
    </source>
</evidence>
<evidence type="ECO:0000256" key="5">
    <source>
        <dbReference type="ARBA" id="ARBA00022737"/>
    </source>
</evidence>
<dbReference type="Pfam" id="PF03471">
    <property type="entry name" value="CorC_HlyC"/>
    <property type="match status" value="1"/>
</dbReference>
<evidence type="ECO:0000256" key="8">
    <source>
        <dbReference type="ARBA" id="ARBA00023136"/>
    </source>
</evidence>
<feature type="transmembrane region" description="Helical" evidence="12">
    <location>
        <begin position="132"/>
        <end position="157"/>
    </location>
</feature>
<evidence type="ECO:0000256" key="11">
    <source>
        <dbReference type="SAM" id="MobiDB-lite"/>
    </source>
</evidence>
<accession>A0A5C4MIN4</accession>
<dbReference type="InterPro" id="IPR005170">
    <property type="entry name" value="Transptr-assoc_dom"/>
</dbReference>
<dbReference type="FunFam" id="3.10.580.10:FF:000002">
    <property type="entry name" value="Magnesium/cobalt efflux protein CorC"/>
    <property type="match status" value="1"/>
</dbReference>
<feature type="region of interest" description="Disordered" evidence="11">
    <location>
        <begin position="419"/>
        <end position="441"/>
    </location>
</feature>
<dbReference type="AlphaFoldDB" id="A0A5C4MIN4"/>
<comment type="subcellular location">
    <subcellularLocation>
        <location evidence="1">Cell membrane</location>
        <topology evidence="1">Multi-pass membrane protein</topology>
    </subcellularLocation>
</comment>
<name>A0A5C4MIN4_9ACTN</name>
<evidence type="ECO:0000256" key="9">
    <source>
        <dbReference type="PROSITE-ProRule" id="PRU00703"/>
    </source>
</evidence>
<dbReference type="Gene3D" id="3.10.580.10">
    <property type="entry name" value="CBS-domain"/>
    <property type="match status" value="1"/>
</dbReference>
<dbReference type="RefSeq" id="WP_139086259.1">
    <property type="nucleotide sequence ID" value="NZ_VDFR01000071.1"/>
</dbReference>
<dbReference type="EMBL" id="VDFR01000135">
    <property type="protein sequence ID" value="TNC36500.1"/>
    <property type="molecule type" value="Genomic_DNA"/>
</dbReference>
<keyword evidence="6 10" id="KW-1133">Transmembrane helix</keyword>
<evidence type="ECO:0000313" key="15">
    <source>
        <dbReference type="EMBL" id="TNC36500.1"/>
    </source>
</evidence>
<dbReference type="InterPro" id="IPR036318">
    <property type="entry name" value="FAD-bd_PCMH-like_sf"/>
</dbReference>
<evidence type="ECO:0000256" key="4">
    <source>
        <dbReference type="ARBA" id="ARBA00022692"/>
    </source>
</evidence>
<evidence type="ECO:0000259" key="14">
    <source>
        <dbReference type="PROSITE" id="PS51846"/>
    </source>
</evidence>
<comment type="caution">
    <text evidence="16">The sequence shown here is derived from an EMBL/GenBank/DDBJ whole genome shotgun (WGS) entry which is preliminary data.</text>
</comment>
<feature type="transmembrane region" description="Helical" evidence="12">
    <location>
        <begin position="59"/>
        <end position="83"/>
    </location>
</feature>
<dbReference type="SMART" id="SM01091">
    <property type="entry name" value="CorC_HlyC"/>
    <property type="match status" value="1"/>
</dbReference>
<keyword evidence="4 10" id="KW-0812">Transmembrane</keyword>
<proteinExistence type="inferred from homology"/>
<dbReference type="PANTHER" id="PTHR43099:SF5">
    <property type="entry name" value="HLYC_CORC FAMILY TRANSPORTER"/>
    <property type="match status" value="1"/>
</dbReference>
<gene>
    <name evidence="16" type="ORF">FHE65_16275</name>
    <name evidence="15" type="ORF">FHE65_25995</name>
</gene>
<dbReference type="Pfam" id="PF00571">
    <property type="entry name" value="CBS"/>
    <property type="match status" value="2"/>
</dbReference>
<dbReference type="InterPro" id="IPR000644">
    <property type="entry name" value="CBS_dom"/>
</dbReference>
<dbReference type="PANTHER" id="PTHR43099">
    <property type="entry name" value="UPF0053 PROTEIN YRKA"/>
    <property type="match status" value="1"/>
</dbReference>
<dbReference type="SUPFAM" id="SSF54631">
    <property type="entry name" value="CBS-domain pair"/>
    <property type="match status" value="1"/>
</dbReference>
<evidence type="ECO:0000313" key="16">
    <source>
        <dbReference type="EMBL" id="TNC44976.1"/>
    </source>
</evidence>
<evidence type="ECO:0000256" key="3">
    <source>
        <dbReference type="ARBA" id="ARBA00022475"/>
    </source>
</evidence>
<dbReference type="CDD" id="cd04590">
    <property type="entry name" value="CBS_pair_CorC_HlyC_assoc"/>
    <property type="match status" value="1"/>
</dbReference>
<evidence type="ECO:0000259" key="13">
    <source>
        <dbReference type="PROSITE" id="PS51371"/>
    </source>
</evidence>
<dbReference type="SUPFAM" id="SSF56176">
    <property type="entry name" value="FAD-binding/transporter-associated domain-like"/>
    <property type="match status" value="1"/>
</dbReference>
<reference evidence="16 17" key="1">
    <citation type="submission" date="2019-05" db="EMBL/GenBank/DDBJ databases">
        <title>Mumia sp. nov., isolated from the intestinal contents of plateau pika (Ochotona curzoniae) in the Qinghai-Tibet plateau of China.</title>
        <authorList>
            <person name="Tian Z."/>
        </authorList>
    </citation>
    <scope>NUCLEOTIDE SEQUENCE [LARGE SCALE GENOMIC DNA]</scope>
    <source>
        <strain evidence="17">527</strain>
        <strain evidence="16">Z527</strain>
    </source>
</reference>
<evidence type="ECO:0000256" key="7">
    <source>
        <dbReference type="ARBA" id="ARBA00023122"/>
    </source>
</evidence>
<feature type="domain" description="CBS" evidence="13">
    <location>
        <begin position="281"/>
        <end position="338"/>
    </location>
</feature>
<dbReference type="InterPro" id="IPR044751">
    <property type="entry name" value="Ion_transp-like_CBS"/>
</dbReference>
<dbReference type="Proteomes" id="UP000306740">
    <property type="component" value="Unassembled WGS sequence"/>
</dbReference>
<dbReference type="InterPro" id="IPR046342">
    <property type="entry name" value="CBS_dom_sf"/>
</dbReference>